<feature type="domain" description="ABC transporter" evidence="8">
    <location>
        <begin position="284"/>
        <end position="512"/>
    </location>
</feature>
<dbReference type="PANTHER" id="PTHR43790">
    <property type="entry name" value="CARBOHYDRATE TRANSPORT ATP-BINDING PROTEIN MG119-RELATED"/>
    <property type="match status" value="1"/>
</dbReference>
<evidence type="ECO:0000256" key="5">
    <source>
        <dbReference type="ARBA" id="ARBA00022737"/>
    </source>
</evidence>
<dbReference type="Gene3D" id="3.40.50.300">
    <property type="entry name" value="P-loop containing nucleotide triphosphate hydrolases"/>
    <property type="match status" value="2"/>
</dbReference>
<reference evidence="9 10" key="1">
    <citation type="submission" date="2009-05" db="EMBL/GenBank/DDBJ databases">
        <authorList>
            <person name="Setubal J.C."/>
            <person name="Boyle S."/>
            <person name="Crasta O.R."/>
            <person name="Gillespie J.J."/>
            <person name="Kenyon R.W."/>
            <person name="Lu J."/>
            <person name="Mane S."/>
            <person name="Nagrani S."/>
            <person name="Shallom J.M."/>
            <person name="Shallom S."/>
            <person name="Shukla M."/>
            <person name="Snyder E.E."/>
            <person name="Sobral B.W."/>
            <person name="Wattam A.R."/>
            <person name="Will R."/>
            <person name="Williams K."/>
            <person name="Yoo H."/>
            <person name="Munk C."/>
            <person name="Tapia R."/>
            <person name="Green L."/>
            <person name="Rogers Y."/>
            <person name="Detter J.C."/>
            <person name="Bruce D."/>
            <person name="Brettin T.S."/>
            <person name="Tsolis R."/>
        </authorList>
    </citation>
    <scope>NUCLEOTIDE SEQUENCE [LARGE SCALE GENOMIC DNA]</scope>
    <source>
        <strain evidence="9 10">LMG 3301</strain>
    </source>
</reference>
<comment type="subcellular location">
    <subcellularLocation>
        <location evidence="1">Cell inner membrane</location>
    </subcellularLocation>
</comment>
<keyword evidence="7 9" id="KW-0067">ATP-binding</keyword>
<evidence type="ECO:0000256" key="6">
    <source>
        <dbReference type="ARBA" id="ARBA00022741"/>
    </source>
</evidence>
<keyword evidence="6" id="KW-0547">Nucleotide-binding</keyword>
<protein>
    <submittedName>
        <fullName evidence="9">L-arabinose transport ATP-binding protein araG</fullName>
    </submittedName>
</protein>
<keyword evidence="4" id="KW-0762">Sugar transport</keyword>
<gene>
    <name evidence="9" type="ORF">OINT_2001012</name>
</gene>
<dbReference type="Proteomes" id="UP000004386">
    <property type="component" value="Unassembled WGS sequence"/>
</dbReference>
<dbReference type="EMBL" id="ACQA01000002">
    <property type="protein sequence ID" value="EEQ93828.1"/>
    <property type="molecule type" value="Genomic_DNA"/>
</dbReference>
<name>C4WN73_9HYPH</name>
<dbReference type="CDD" id="cd03216">
    <property type="entry name" value="ABC_Carb_Monos_I"/>
    <property type="match status" value="1"/>
</dbReference>
<dbReference type="PROSITE" id="PS50893">
    <property type="entry name" value="ABC_TRANSPORTER_2"/>
    <property type="match status" value="2"/>
</dbReference>
<evidence type="ECO:0000256" key="4">
    <source>
        <dbReference type="ARBA" id="ARBA00022597"/>
    </source>
</evidence>
<evidence type="ECO:0000256" key="2">
    <source>
        <dbReference type="ARBA" id="ARBA00005417"/>
    </source>
</evidence>
<keyword evidence="5" id="KW-0677">Repeat</keyword>
<comment type="caution">
    <text evidence="9">The sequence shown here is derived from an EMBL/GenBank/DDBJ whole genome shotgun (WGS) entry which is preliminary data.</text>
</comment>
<evidence type="ECO:0000313" key="9">
    <source>
        <dbReference type="EMBL" id="EEQ93828.1"/>
    </source>
</evidence>
<feature type="domain" description="ABC transporter" evidence="8">
    <location>
        <begin position="39"/>
        <end position="276"/>
    </location>
</feature>
<dbReference type="PROSITE" id="PS00211">
    <property type="entry name" value="ABC_TRANSPORTER_1"/>
    <property type="match status" value="1"/>
</dbReference>
<evidence type="ECO:0000256" key="3">
    <source>
        <dbReference type="ARBA" id="ARBA00022448"/>
    </source>
</evidence>
<dbReference type="PANTHER" id="PTHR43790:SF9">
    <property type="entry name" value="GALACTOFURANOSE TRANSPORTER ATP-BINDING PROTEIN YTFR"/>
    <property type="match status" value="1"/>
</dbReference>
<evidence type="ECO:0000256" key="7">
    <source>
        <dbReference type="ARBA" id="ARBA00022840"/>
    </source>
</evidence>
<keyword evidence="3" id="KW-0813">Transport</keyword>
<dbReference type="InterPro" id="IPR050107">
    <property type="entry name" value="ABC_carbohydrate_import_ATPase"/>
</dbReference>
<evidence type="ECO:0000256" key="1">
    <source>
        <dbReference type="ARBA" id="ARBA00004533"/>
    </source>
</evidence>
<dbReference type="SMART" id="SM00382">
    <property type="entry name" value="AAA"/>
    <property type="match status" value="2"/>
</dbReference>
<organism evidence="9 10">
    <name type="scientific">Brucella intermedia LMG 3301</name>
    <dbReference type="NCBI Taxonomy" id="641118"/>
    <lineage>
        <taxon>Bacteria</taxon>
        <taxon>Pseudomonadati</taxon>
        <taxon>Pseudomonadota</taxon>
        <taxon>Alphaproteobacteria</taxon>
        <taxon>Hyphomicrobiales</taxon>
        <taxon>Brucellaceae</taxon>
        <taxon>Brucella/Ochrobactrum group</taxon>
        <taxon>Brucella</taxon>
    </lineage>
</organism>
<dbReference type="GO" id="GO:0016887">
    <property type="term" value="F:ATP hydrolysis activity"/>
    <property type="evidence" value="ECO:0007669"/>
    <property type="project" value="InterPro"/>
</dbReference>
<dbReference type="HOGENOM" id="CLU_000604_92_3_5"/>
<dbReference type="Pfam" id="PF00005">
    <property type="entry name" value="ABC_tran"/>
    <property type="match status" value="1"/>
</dbReference>
<dbReference type="GO" id="GO:0005886">
    <property type="term" value="C:plasma membrane"/>
    <property type="evidence" value="ECO:0007669"/>
    <property type="project" value="UniProtKB-SubCell"/>
</dbReference>
<evidence type="ECO:0000313" key="10">
    <source>
        <dbReference type="Proteomes" id="UP000004386"/>
    </source>
</evidence>
<dbReference type="InterPro" id="IPR017871">
    <property type="entry name" value="ABC_transporter-like_CS"/>
</dbReference>
<evidence type="ECO:0000259" key="8">
    <source>
        <dbReference type="PROSITE" id="PS50893"/>
    </source>
</evidence>
<dbReference type="GO" id="GO:0005524">
    <property type="term" value="F:ATP binding"/>
    <property type="evidence" value="ECO:0007669"/>
    <property type="project" value="UniProtKB-KW"/>
</dbReference>
<dbReference type="SUPFAM" id="SSF52540">
    <property type="entry name" value="P-loop containing nucleoside triphosphate hydrolases"/>
    <property type="match status" value="2"/>
</dbReference>
<dbReference type="InterPro" id="IPR003593">
    <property type="entry name" value="AAA+_ATPase"/>
</dbReference>
<dbReference type="InterPro" id="IPR027417">
    <property type="entry name" value="P-loop_NTPase"/>
</dbReference>
<comment type="similarity">
    <text evidence="2">Belongs to the ABC transporter superfamily.</text>
</comment>
<dbReference type="AlphaFoldDB" id="C4WN73"/>
<dbReference type="InterPro" id="IPR003439">
    <property type="entry name" value="ABC_transporter-like_ATP-bd"/>
</dbReference>
<sequence>MHHQTIGAGFVPALFRHLIQHFQQSDERMTEAAEKREVVAARNIRVQFGAVKALDGAELVIREGECVGLVGHNGAGKSTIVNVINGGLSPHEGSVSYHGEAGHGVAMARKHGVRCVFQELSLFPNLTIAENVRIMQRDLEGANWRGKAVELISKKLNEIFPGHKIESSATIDELSIAERQMVEIAINFTAPGTAPKLVILDEPTSSLDAGIAAQLMAYVRRFVETGGAVILISHMLGEILSTSDRIVVMKDGKVVANRAASEFTNRSLVEAMGSVEREKAARRVAKTDATGSPVLSLAKRAADIKPFQAFKGEVIGLAGLAGHGQTRMLLDLYYARRPNWIPARTCEIAFVAGDRSLNGTFPLWSILHNLTVSSLDRLSSLKLVDQTGEDALGGEWKDRIQIRTPDMGNRILSLSGGNQQKVLFARALATSAHTILMDDPMRGVDVGTKQEVYEILRHEAENGRTFVWYSTEMDEIELCDRVYVFRDGAIVAELTGEDITEKNVLAASFEGGHE</sequence>
<proteinExistence type="inferred from homology"/>
<accession>C4WN73</accession>